<reference evidence="2 4" key="2">
    <citation type="journal article" date="2013" name="Nature">
        <title>Insights into bilaterian evolution from three spiralian genomes.</title>
        <authorList>
            <person name="Simakov O."/>
            <person name="Marletaz F."/>
            <person name="Cho S.J."/>
            <person name="Edsinger-Gonzales E."/>
            <person name="Havlak P."/>
            <person name="Hellsten U."/>
            <person name="Kuo D.H."/>
            <person name="Larsson T."/>
            <person name="Lv J."/>
            <person name="Arendt D."/>
            <person name="Savage R."/>
            <person name="Osoegawa K."/>
            <person name="de Jong P."/>
            <person name="Grimwood J."/>
            <person name="Chapman J.A."/>
            <person name="Shapiro H."/>
            <person name="Aerts A."/>
            <person name="Otillar R.P."/>
            <person name="Terry A.Y."/>
            <person name="Boore J.L."/>
            <person name="Grigoriev I.V."/>
            <person name="Lindberg D.R."/>
            <person name="Seaver E.C."/>
            <person name="Weisblat D.A."/>
            <person name="Putnam N.H."/>
            <person name="Rokhsar D.S."/>
        </authorList>
    </citation>
    <scope>NUCLEOTIDE SEQUENCE</scope>
    <source>
        <strain evidence="2 4">I ESC-2004</strain>
    </source>
</reference>
<feature type="transmembrane region" description="Helical" evidence="1">
    <location>
        <begin position="1158"/>
        <end position="1183"/>
    </location>
</feature>
<feature type="transmembrane region" description="Helical" evidence="1">
    <location>
        <begin position="1053"/>
        <end position="1074"/>
    </location>
</feature>
<dbReference type="SUPFAM" id="SSF51126">
    <property type="entry name" value="Pectin lyase-like"/>
    <property type="match status" value="2"/>
</dbReference>
<dbReference type="EnsemblMetazoa" id="CapteT185637">
    <property type="protein sequence ID" value="CapteP185637"/>
    <property type="gene ID" value="CapteG185637"/>
</dbReference>
<keyword evidence="4" id="KW-1185">Reference proteome</keyword>
<dbReference type="Proteomes" id="UP000014760">
    <property type="component" value="Unassembled WGS sequence"/>
</dbReference>
<sequence>MKRKPQRSLVNDDASAIRRVFVAVDGYDHDTCGAPSDPCLTLNFSLSLVERKGKIIVRQHTSVFQDQYFFCHEEPLQILGPVEIISQKSAPRAFIGCPSDANRMLMFNVTGGLSFRNMRVSRAFIYIYNGDVTFTNSEIRGITVNSEKRSSQTTLIVKNSTWFSANQTFNMTLDTMNVSTYKTINNQQVIHGESTRFEVTNSKFYDSKFDVMGAECQVSVVNSTFKGLLQDMNMAHAGLHIAIGDKYRLSRIVIQNSNFVDQVYYNPVQSIMNLYDATVLVRTVDRSPNRPPYHVNVSVDITDSVFYNNERGLSFFGPFEYININSCLFKENIAMHAGAGILFLTNTSSPSYLFNCTFDSNSAGFYKAESVENSLDSFKVSGDEVRIQSECCKGIISFVGKGGGIRVQRGNVTLSHCKFINNTVRLLGGAIFVDRDSTLHIDEVFFENSPDGKHSLQGDLLYSNGVVEVKSAQLSVLRALDHVAILRHSGDHWSIEVMDVFVHCPTGFRLRVTNTSAYGVNPDGLRRSYKLDQLSYFCESCPRNRYSLDYGYMNYSLVYSQFAFYTLLINGEKPETAYSGSYEYHDIECLQCPYGGKCQLGITAVANFWGYITGNHVKFQHCPKGYCCTSTDCTKFNTCAKHRKGRLCGECEDDYSEALFSAECVPNKLCDPTWLYPVAFGSGILYVLFLLFQKDIRDLMFMKSVHLNEINFPHRRKTYNSIQMNNITSNNHSNELTQENGEIETSPALIGYSNVEQDNGMLKNNNLKHENGVNQVVDEAEVEVAAQPAVDTGASFLIILFYYFQDAQLLHIKTVFATVDNKSKLMLKEILSGLFKFRIELFQFMDKMCFLAGLSPSSKMLITALIVPYVIFQFAVIYLIYRWCSGIHVKIKTRRQKDEEEESPGESNKTFSSRLATGFVLALLFTYQKLATTSFTLLNCVPIGHEKVLFIQGTIACYEGWQYGVMAYAITCSTPFCLVLLIGPGLLKDGLIGLPQFFSACMLPLPFLLYWIAIRLTRFCRGMHPPNAQEMSSESQAVINILQGPFKDSENRVFGPLCGQGILIGRRLILIVLFTFVNDTLIRMLCMMLVCFVILLHHVHALPYKDTRGNLAGTASAAALVIVGGINLVRAGFEAAEYTPQGPNQILMKVFEELENVLMLWFPAVVMGLVFISLSVKLVLLLLKRIFNSSDVPVTARSTSAL</sequence>
<dbReference type="PANTHER" id="PTHR11319">
    <property type="entry name" value="G PROTEIN-COUPLED RECEPTOR-RELATED"/>
    <property type="match status" value="1"/>
</dbReference>
<evidence type="ECO:0000313" key="3">
    <source>
        <dbReference type="EnsemblMetazoa" id="CapteP185637"/>
    </source>
</evidence>
<evidence type="ECO:0000256" key="1">
    <source>
        <dbReference type="SAM" id="Phobius"/>
    </source>
</evidence>
<feature type="transmembrane region" description="Helical" evidence="1">
    <location>
        <begin position="1111"/>
        <end position="1133"/>
    </location>
</feature>
<accession>R7UJY3</accession>
<dbReference type="PANTHER" id="PTHR11319:SF35">
    <property type="entry name" value="OUTER MEMBRANE PROTEIN PMPC-RELATED"/>
    <property type="match status" value="1"/>
</dbReference>
<dbReference type="HOGENOM" id="CLU_274323_0_0_1"/>
<gene>
    <name evidence="2" type="ORF">CAPTEDRAFT_185637</name>
</gene>
<dbReference type="OrthoDB" id="5989827at2759"/>
<organism evidence="2">
    <name type="scientific">Capitella teleta</name>
    <name type="common">Polychaete worm</name>
    <dbReference type="NCBI Taxonomy" id="283909"/>
    <lineage>
        <taxon>Eukaryota</taxon>
        <taxon>Metazoa</taxon>
        <taxon>Spiralia</taxon>
        <taxon>Lophotrochozoa</taxon>
        <taxon>Annelida</taxon>
        <taxon>Polychaeta</taxon>
        <taxon>Sedentaria</taxon>
        <taxon>Scolecida</taxon>
        <taxon>Capitellidae</taxon>
        <taxon>Capitella</taxon>
    </lineage>
</organism>
<evidence type="ECO:0000313" key="2">
    <source>
        <dbReference type="EMBL" id="ELU03572.1"/>
    </source>
</evidence>
<dbReference type="InterPro" id="IPR011050">
    <property type="entry name" value="Pectin_lyase_fold/virulence"/>
</dbReference>
<proteinExistence type="predicted"/>
<protein>
    <submittedName>
        <fullName evidence="2 3">Uncharacterized protein</fullName>
    </submittedName>
</protein>
<keyword evidence="1" id="KW-1133">Transmembrane helix</keyword>
<feature type="transmembrane region" description="Helical" evidence="1">
    <location>
        <begin position="965"/>
        <end position="987"/>
    </location>
</feature>
<reference evidence="4" key="1">
    <citation type="submission" date="2012-12" db="EMBL/GenBank/DDBJ databases">
        <authorList>
            <person name="Hellsten U."/>
            <person name="Grimwood J."/>
            <person name="Chapman J.A."/>
            <person name="Shapiro H."/>
            <person name="Aerts A."/>
            <person name="Otillar R.P."/>
            <person name="Terry A.Y."/>
            <person name="Boore J.L."/>
            <person name="Simakov O."/>
            <person name="Marletaz F."/>
            <person name="Cho S.-J."/>
            <person name="Edsinger-Gonzales E."/>
            <person name="Havlak P."/>
            <person name="Kuo D.-H."/>
            <person name="Larsson T."/>
            <person name="Lv J."/>
            <person name="Arendt D."/>
            <person name="Savage R."/>
            <person name="Osoegawa K."/>
            <person name="de Jong P."/>
            <person name="Lindberg D.R."/>
            <person name="Seaver E.C."/>
            <person name="Weisblat D.A."/>
            <person name="Putnam N.H."/>
            <person name="Grigoriev I.V."/>
            <person name="Rokhsar D.S."/>
        </authorList>
    </citation>
    <scope>NUCLEOTIDE SEQUENCE</scope>
    <source>
        <strain evidence="4">I ESC-2004</strain>
    </source>
</reference>
<feature type="transmembrane region" description="Helical" evidence="1">
    <location>
        <begin position="674"/>
        <end position="692"/>
    </location>
</feature>
<dbReference type="EMBL" id="KB303021">
    <property type="protein sequence ID" value="ELU03572.1"/>
    <property type="molecule type" value="Genomic_DNA"/>
</dbReference>
<keyword evidence="1" id="KW-0472">Membrane</keyword>
<feature type="transmembrane region" description="Helical" evidence="1">
    <location>
        <begin position="860"/>
        <end position="881"/>
    </location>
</feature>
<evidence type="ECO:0000313" key="4">
    <source>
        <dbReference type="Proteomes" id="UP000014760"/>
    </source>
</evidence>
<dbReference type="OMA" id="ERMANTI"/>
<name>R7UJY3_CAPTE</name>
<dbReference type="AlphaFoldDB" id="R7UJY3"/>
<feature type="transmembrane region" description="Helical" evidence="1">
    <location>
        <begin position="1080"/>
        <end position="1099"/>
    </location>
</feature>
<keyword evidence="1" id="KW-0812">Transmembrane</keyword>
<dbReference type="EMBL" id="AMQN01008398">
    <property type="status" value="NOT_ANNOTATED_CDS"/>
    <property type="molecule type" value="Genomic_DNA"/>
</dbReference>
<reference evidence="3" key="3">
    <citation type="submission" date="2015-06" db="UniProtKB">
        <authorList>
            <consortium name="EnsemblMetazoa"/>
        </authorList>
    </citation>
    <scope>IDENTIFICATION</scope>
</reference>
<feature type="transmembrane region" description="Helical" evidence="1">
    <location>
        <begin position="993"/>
        <end position="1013"/>
    </location>
</feature>